<dbReference type="SMART" id="SM00014">
    <property type="entry name" value="acidPPc"/>
    <property type="match status" value="1"/>
</dbReference>
<gene>
    <name evidence="3" type="ORF">AB1471_12130</name>
</gene>
<sequence length="198" mass="22289">MKTFDETVFQFLNGLSNKVLWIDHVMMFFAEHAVPMYACLFLIAWFTLPRREENIRHLLVLGVLAGVLAVFLNSVIALFWFRSRPFVTLPSGEVTQLIPHAPNTSFPSDHSAASVAIATGVWGKNWIAYSFTIVAIIEVVARVYVGVHWPTDVITGIIIGVLSGCVIKLFSRFIYPITTLGLWICRFGRFSKPTNLEK</sequence>
<dbReference type="InterPro" id="IPR000326">
    <property type="entry name" value="PAP2/HPO"/>
</dbReference>
<organism evidence="3 4">
    <name type="scientific">Jeotgalibacillus marinus</name>
    <dbReference type="NCBI Taxonomy" id="86667"/>
    <lineage>
        <taxon>Bacteria</taxon>
        <taxon>Bacillati</taxon>
        <taxon>Bacillota</taxon>
        <taxon>Bacilli</taxon>
        <taxon>Bacillales</taxon>
        <taxon>Caryophanaceae</taxon>
        <taxon>Jeotgalibacillus</taxon>
    </lineage>
</organism>
<dbReference type="EMBL" id="JBFMIA010000011">
    <property type="protein sequence ID" value="MEW9502539.1"/>
    <property type="molecule type" value="Genomic_DNA"/>
</dbReference>
<keyword evidence="1" id="KW-0472">Membrane</keyword>
<proteinExistence type="predicted"/>
<keyword evidence="1" id="KW-1133">Transmembrane helix</keyword>
<dbReference type="SUPFAM" id="SSF48317">
    <property type="entry name" value="Acid phosphatase/Vanadium-dependent haloperoxidase"/>
    <property type="match status" value="1"/>
</dbReference>
<dbReference type="Pfam" id="PF01569">
    <property type="entry name" value="PAP2"/>
    <property type="match status" value="1"/>
</dbReference>
<feature type="domain" description="Phosphatidic acid phosphatase type 2/haloperoxidase" evidence="2">
    <location>
        <begin position="58"/>
        <end position="168"/>
    </location>
</feature>
<feature type="transmembrane region" description="Helical" evidence="1">
    <location>
        <begin position="58"/>
        <end position="81"/>
    </location>
</feature>
<feature type="transmembrane region" description="Helical" evidence="1">
    <location>
        <begin position="126"/>
        <end position="145"/>
    </location>
</feature>
<comment type="caution">
    <text evidence="3">The sequence shown here is derived from an EMBL/GenBank/DDBJ whole genome shotgun (WGS) entry which is preliminary data.</text>
</comment>
<dbReference type="Gene3D" id="1.20.144.10">
    <property type="entry name" value="Phosphatidic acid phosphatase type 2/haloperoxidase"/>
    <property type="match status" value="1"/>
</dbReference>
<keyword evidence="1" id="KW-0812">Transmembrane</keyword>
<evidence type="ECO:0000256" key="1">
    <source>
        <dbReference type="SAM" id="Phobius"/>
    </source>
</evidence>
<dbReference type="InterPro" id="IPR036938">
    <property type="entry name" value="PAP2/HPO_sf"/>
</dbReference>
<dbReference type="PANTHER" id="PTHR14969">
    <property type="entry name" value="SPHINGOSINE-1-PHOSPHATE PHOSPHOHYDROLASE"/>
    <property type="match status" value="1"/>
</dbReference>
<evidence type="ECO:0000313" key="4">
    <source>
        <dbReference type="Proteomes" id="UP001556040"/>
    </source>
</evidence>
<accession>A0ABV3Q5I5</accession>
<dbReference type="Proteomes" id="UP001556040">
    <property type="component" value="Unassembled WGS sequence"/>
</dbReference>
<dbReference type="PANTHER" id="PTHR14969:SF13">
    <property type="entry name" value="AT30094P"/>
    <property type="match status" value="1"/>
</dbReference>
<reference evidence="3 4" key="1">
    <citation type="journal article" date="1979" name="Int. J. Syst. Evol. Microbiol.">
        <title>Bacillus globisporus subsp. marinus subsp. nov.</title>
        <authorList>
            <person name="Liu H."/>
        </authorList>
    </citation>
    <scope>NUCLEOTIDE SEQUENCE [LARGE SCALE GENOMIC DNA]</scope>
    <source>
        <strain evidence="3 4">DSM 1297</strain>
    </source>
</reference>
<name>A0ABV3Q5I5_9BACL</name>
<evidence type="ECO:0000313" key="3">
    <source>
        <dbReference type="EMBL" id="MEW9502539.1"/>
    </source>
</evidence>
<feature type="transmembrane region" description="Helical" evidence="1">
    <location>
        <begin position="157"/>
        <end position="175"/>
    </location>
</feature>
<feature type="transmembrane region" description="Helical" evidence="1">
    <location>
        <begin position="20"/>
        <end position="46"/>
    </location>
</feature>
<protein>
    <submittedName>
        <fullName evidence="3">Phosphatase PAP2 family protein</fullName>
    </submittedName>
</protein>
<dbReference type="RefSeq" id="WP_367780028.1">
    <property type="nucleotide sequence ID" value="NZ_JBFMIA010000011.1"/>
</dbReference>
<evidence type="ECO:0000259" key="2">
    <source>
        <dbReference type="SMART" id="SM00014"/>
    </source>
</evidence>
<keyword evidence="4" id="KW-1185">Reference proteome</keyword>